<organism evidence="3 4">
    <name type="scientific">Mangrovimicrobium sediminis</name>
    <dbReference type="NCBI Taxonomy" id="2562682"/>
    <lineage>
        <taxon>Bacteria</taxon>
        <taxon>Pseudomonadati</taxon>
        <taxon>Pseudomonadota</taxon>
        <taxon>Gammaproteobacteria</taxon>
        <taxon>Cellvibrionales</taxon>
        <taxon>Halieaceae</taxon>
        <taxon>Mangrovimicrobium</taxon>
    </lineage>
</organism>
<dbReference type="InterPro" id="IPR006521">
    <property type="entry name" value="Tail_protein_I"/>
</dbReference>
<evidence type="ECO:0000256" key="2">
    <source>
        <dbReference type="PROSITE-ProRule" id="PRU00504"/>
    </source>
</evidence>
<dbReference type="Gene3D" id="2.120.10.30">
    <property type="entry name" value="TolB, C-terminal domain"/>
    <property type="match status" value="1"/>
</dbReference>
<dbReference type="AlphaFoldDB" id="A0A4Z0M9K7"/>
<accession>A0A4Z0M9K7</accession>
<dbReference type="CDD" id="cd05819">
    <property type="entry name" value="NHL"/>
    <property type="match status" value="1"/>
</dbReference>
<reference evidence="3 4" key="1">
    <citation type="submission" date="2019-04" db="EMBL/GenBank/DDBJ databases">
        <title>Taxonomy of novel Haliea sp. from mangrove soil of West Coast of India.</title>
        <authorList>
            <person name="Verma A."/>
            <person name="Kumar P."/>
            <person name="Krishnamurthi S."/>
        </authorList>
    </citation>
    <scope>NUCLEOTIDE SEQUENCE [LARGE SCALE GENOMIC DNA]</scope>
    <source>
        <strain evidence="3 4">SAOS-164</strain>
    </source>
</reference>
<dbReference type="GO" id="GO:0061630">
    <property type="term" value="F:ubiquitin protein ligase activity"/>
    <property type="evidence" value="ECO:0007669"/>
    <property type="project" value="TreeGrafter"/>
</dbReference>
<dbReference type="InterPro" id="IPR050952">
    <property type="entry name" value="TRIM-NHL_E3_ligases"/>
</dbReference>
<dbReference type="PANTHER" id="PTHR24104">
    <property type="entry name" value="E3 UBIQUITIN-PROTEIN LIGASE NHLRC1-RELATED"/>
    <property type="match status" value="1"/>
</dbReference>
<feature type="repeat" description="NHL" evidence="2">
    <location>
        <begin position="110"/>
        <end position="148"/>
    </location>
</feature>
<comment type="caution">
    <text evidence="3">The sequence shown here is derived from an EMBL/GenBank/DDBJ whole genome shotgun (WGS) entry which is preliminary data.</text>
</comment>
<dbReference type="Proteomes" id="UP000298050">
    <property type="component" value="Unassembled WGS sequence"/>
</dbReference>
<dbReference type="InterPro" id="IPR001258">
    <property type="entry name" value="NHL_repeat"/>
</dbReference>
<dbReference type="PANTHER" id="PTHR24104:SF25">
    <property type="entry name" value="PROTEIN LIN-41"/>
    <property type="match status" value="1"/>
</dbReference>
<dbReference type="SUPFAM" id="SSF63829">
    <property type="entry name" value="Calcium-dependent phosphotriesterase"/>
    <property type="match status" value="1"/>
</dbReference>
<dbReference type="GO" id="GO:0043161">
    <property type="term" value="P:proteasome-mediated ubiquitin-dependent protein catabolic process"/>
    <property type="evidence" value="ECO:0007669"/>
    <property type="project" value="TreeGrafter"/>
</dbReference>
<dbReference type="GO" id="GO:0000209">
    <property type="term" value="P:protein polyubiquitination"/>
    <property type="evidence" value="ECO:0007669"/>
    <property type="project" value="TreeGrafter"/>
</dbReference>
<dbReference type="GO" id="GO:0008270">
    <property type="term" value="F:zinc ion binding"/>
    <property type="evidence" value="ECO:0007669"/>
    <property type="project" value="UniProtKB-KW"/>
</dbReference>
<sequence>MGAHSNAPWLPLTSRPPHDPRTLPLNGLAGWHLAQRDGIDISPCGDLRLARQPGVQRELGEASGAFGGLQLPRHLAYTSDCGILLLDSANARLKKFDPCACRFDNVPCTGGVGAGPRQFDAPSAIAVCGDNLLVADTGNHRLVVYSLLGFLVRGFWAPPPDELAQPWSPVDVCVSSDRRVLVADPANGCVHQFNFAGRWLGAIAGVGAVQALAIDVDNRLYLLIDPLLPVQVLQLPGGEALGEVHSVDSVCARFAAPYFAVDAAGNVDLGWLCARYNPLGEAAGQSRWFDAAGRPVPAAEPQTSRFLASGTAFSEALDSRLYRCQWDRIALRLVVPEGTRVRVSSYSAETELTTAQLVALDDAQWATRQWVFPPEGQDGAALDWDCLLRSLPGRFLWLRIEMHSDTTTTPVVCSAALDFPRISLARYLPAVFAEEPLSADFTDRFLGIFDRGFRQLEAHIDGMGALLDPLSAPAEAGRSDFLSWLASWVGVTLDRQLPLATRRRLVKQAGHLYQCRGTLAGLRHMLDLYLGFSSRQCVQAPTCRPCPDQHNVTWEPPGLLLEHFVLRRWLFVGCGRLGEQARLWGQKIVNRSQLRGDSGDGNAQLEVTQLNAIQDPLRDPFHVYAHRFSVFLPAWVGRLQGFRRSIARLVEAEKPAHTAADIIYVEPRFRIGIQSMIGYDSVIGCYPRGVTLGTAELGKASVLGEQDDADSTLRVGEKARIGTTTRLR</sequence>
<evidence type="ECO:0000256" key="1">
    <source>
        <dbReference type="ARBA" id="ARBA00022737"/>
    </source>
</evidence>
<evidence type="ECO:0000313" key="3">
    <source>
        <dbReference type="EMBL" id="TGD76174.1"/>
    </source>
</evidence>
<dbReference type="InterPro" id="IPR011748">
    <property type="entry name" value="Unchr_phage_tail-like"/>
</dbReference>
<dbReference type="Pfam" id="PF01436">
    <property type="entry name" value="NHL"/>
    <property type="match status" value="1"/>
</dbReference>
<evidence type="ECO:0008006" key="5">
    <source>
        <dbReference type="Google" id="ProtNLM"/>
    </source>
</evidence>
<feature type="repeat" description="NHL" evidence="2">
    <location>
        <begin position="168"/>
        <end position="196"/>
    </location>
</feature>
<keyword evidence="1" id="KW-0677">Repeat</keyword>
<dbReference type="RefSeq" id="WP_135440751.1">
    <property type="nucleotide sequence ID" value="NZ_SRLE01000001.1"/>
</dbReference>
<protein>
    <recommendedName>
        <fullName evidence="5">Phage tail protein</fullName>
    </recommendedName>
</protein>
<gene>
    <name evidence="3" type="ORF">E4634_01095</name>
</gene>
<dbReference type="EMBL" id="SRLE01000001">
    <property type="protein sequence ID" value="TGD76174.1"/>
    <property type="molecule type" value="Genomic_DNA"/>
</dbReference>
<dbReference type="OrthoDB" id="370073at2"/>
<dbReference type="Pfam" id="PF09684">
    <property type="entry name" value="Tail_P2_I"/>
    <property type="match status" value="1"/>
</dbReference>
<name>A0A4Z0M9K7_9GAMM</name>
<dbReference type="PROSITE" id="PS51125">
    <property type="entry name" value="NHL"/>
    <property type="match status" value="2"/>
</dbReference>
<dbReference type="InterPro" id="IPR011042">
    <property type="entry name" value="6-blade_b-propeller_TolB-like"/>
</dbReference>
<dbReference type="NCBIfam" id="TIGR02242">
    <property type="entry name" value="tail_TIGR02242"/>
    <property type="match status" value="1"/>
</dbReference>
<proteinExistence type="predicted"/>
<keyword evidence="4" id="KW-1185">Reference proteome</keyword>
<evidence type="ECO:0000313" key="4">
    <source>
        <dbReference type="Proteomes" id="UP000298050"/>
    </source>
</evidence>